<comment type="catalytic activity">
    <reaction evidence="8 9 10">
        <text>2-[(2R,5Z)-2-carboxy-4-methylthiazol-5(2H)-ylidene]ethyl phosphate + 4-amino-2-methyl-5-(diphosphooxymethyl)pyrimidine + 2 H(+) = thiamine phosphate + CO2 + diphosphate</text>
        <dbReference type="Rhea" id="RHEA:47844"/>
        <dbReference type="ChEBI" id="CHEBI:15378"/>
        <dbReference type="ChEBI" id="CHEBI:16526"/>
        <dbReference type="ChEBI" id="CHEBI:33019"/>
        <dbReference type="ChEBI" id="CHEBI:37575"/>
        <dbReference type="ChEBI" id="CHEBI:57841"/>
        <dbReference type="ChEBI" id="CHEBI:62899"/>
        <dbReference type="EC" id="2.5.1.3"/>
    </reaction>
</comment>
<dbReference type="GO" id="GO:0009229">
    <property type="term" value="P:thiamine diphosphate biosynthetic process"/>
    <property type="evidence" value="ECO:0007669"/>
    <property type="project" value="UniProtKB-UniRule"/>
</dbReference>
<evidence type="ECO:0000256" key="4">
    <source>
        <dbReference type="ARBA" id="ARBA00022842"/>
    </source>
</evidence>
<feature type="binding site" evidence="9">
    <location>
        <position position="70"/>
    </location>
    <ligand>
        <name>Mg(2+)</name>
        <dbReference type="ChEBI" id="CHEBI:18420"/>
    </ligand>
</feature>
<dbReference type="UniPathway" id="UPA00060">
    <property type="reaction ID" value="UER00141"/>
</dbReference>
<keyword evidence="5 9" id="KW-0784">Thiamine biosynthesis</keyword>
<name>A0A2W5TUP8_9BACT</name>
<evidence type="ECO:0000256" key="10">
    <source>
        <dbReference type="RuleBase" id="RU003826"/>
    </source>
</evidence>
<evidence type="ECO:0000256" key="6">
    <source>
        <dbReference type="ARBA" id="ARBA00047334"/>
    </source>
</evidence>
<proteinExistence type="inferred from homology"/>
<evidence type="ECO:0000256" key="7">
    <source>
        <dbReference type="ARBA" id="ARBA00047851"/>
    </source>
</evidence>
<protein>
    <recommendedName>
        <fullName evidence="9">Thiamine-phosphate synthase</fullName>
        <shortName evidence="9">TP synthase</shortName>
        <shortName evidence="9">TPS</shortName>
        <ecNumber evidence="9">2.5.1.3</ecNumber>
    </recommendedName>
    <alternativeName>
        <fullName evidence="9">Thiamine-phosphate pyrophosphorylase</fullName>
        <shortName evidence="9">TMP pyrophosphorylase</shortName>
        <shortName evidence="9">TMP-PPase</shortName>
    </alternativeName>
</protein>
<feature type="binding site" evidence="9">
    <location>
        <position position="137"/>
    </location>
    <ligand>
        <name>4-amino-2-methyl-5-(diphosphooxymethyl)pyrimidine</name>
        <dbReference type="ChEBI" id="CHEBI:57841"/>
    </ligand>
</feature>
<evidence type="ECO:0000256" key="3">
    <source>
        <dbReference type="ARBA" id="ARBA00022723"/>
    </source>
</evidence>
<dbReference type="InterPro" id="IPR036206">
    <property type="entry name" value="ThiamineP_synth_sf"/>
</dbReference>
<dbReference type="InterPro" id="IPR034291">
    <property type="entry name" value="TMP_synthase"/>
</dbReference>
<evidence type="ECO:0000256" key="1">
    <source>
        <dbReference type="ARBA" id="ARBA00005165"/>
    </source>
</evidence>
<evidence type="ECO:0000256" key="9">
    <source>
        <dbReference type="HAMAP-Rule" id="MF_00097"/>
    </source>
</evidence>
<dbReference type="EC" id="2.5.1.3" evidence="9"/>
<dbReference type="Pfam" id="PF02581">
    <property type="entry name" value="TMP-TENI"/>
    <property type="match status" value="1"/>
</dbReference>
<evidence type="ECO:0000256" key="11">
    <source>
        <dbReference type="RuleBase" id="RU004253"/>
    </source>
</evidence>
<feature type="domain" description="Thiamine phosphate synthase/TenI" evidence="12">
    <location>
        <begin position="14"/>
        <end position="187"/>
    </location>
</feature>
<gene>
    <name evidence="9 13" type="primary">thiE</name>
    <name evidence="13" type="ORF">DI536_07500</name>
</gene>
<comment type="catalytic activity">
    <reaction evidence="6 9 10">
        <text>4-methyl-5-(2-phosphooxyethyl)-thiazole + 4-amino-2-methyl-5-(diphosphooxymethyl)pyrimidine + H(+) = thiamine phosphate + diphosphate</text>
        <dbReference type="Rhea" id="RHEA:22328"/>
        <dbReference type="ChEBI" id="CHEBI:15378"/>
        <dbReference type="ChEBI" id="CHEBI:33019"/>
        <dbReference type="ChEBI" id="CHEBI:37575"/>
        <dbReference type="ChEBI" id="CHEBI:57841"/>
        <dbReference type="ChEBI" id="CHEBI:58296"/>
        <dbReference type="EC" id="2.5.1.3"/>
    </reaction>
</comment>
<dbReference type="GO" id="GO:0009228">
    <property type="term" value="P:thiamine biosynthetic process"/>
    <property type="evidence" value="ECO:0007669"/>
    <property type="project" value="UniProtKB-KW"/>
</dbReference>
<comment type="caution">
    <text evidence="13">The sequence shown here is derived from an EMBL/GenBank/DDBJ whole genome shotgun (WGS) entry which is preliminary data.</text>
</comment>
<dbReference type="GO" id="GO:0004789">
    <property type="term" value="F:thiamine-phosphate diphosphorylase activity"/>
    <property type="evidence" value="ECO:0007669"/>
    <property type="project" value="UniProtKB-UniRule"/>
</dbReference>
<dbReference type="PANTHER" id="PTHR20857">
    <property type="entry name" value="THIAMINE-PHOSPHATE PYROPHOSPHORYLASE"/>
    <property type="match status" value="1"/>
</dbReference>
<evidence type="ECO:0000313" key="13">
    <source>
        <dbReference type="EMBL" id="PZR16126.1"/>
    </source>
</evidence>
<evidence type="ECO:0000259" key="12">
    <source>
        <dbReference type="Pfam" id="PF02581"/>
    </source>
</evidence>
<dbReference type="AlphaFoldDB" id="A0A2W5TUP8"/>
<dbReference type="CDD" id="cd00564">
    <property type="entry name" value="TMP_TenI"/>
    <property type="match status" value="1"/>
</dbReference>
<feature type="binding site" evidence="9">
    <location>
        <begin position="134"/>
        <end position="136"/>
    </location>
    <ligand>
        <name>2-[(2R,5Z)-2-carboxy-4-methylthiazol-5(2H)-ylidene]ethyl phosphate</name>
        <dbReference type="ChEBI" id="CHEBI:62899"/>
    </ligand>
</feature>
<dbReference type="InterPro" id="IPR022998">
    <property type="entry name" value="ThiamineP_synth_TenI"/>
</dbReference>
<evidence type="ECO:0000256" key="5">
    <source>
        <dbReference type="ARBA" id="ARBA00022977"/>
    </source>
</evidence>
<keyword evidence="2 9" id="KW-0808">Transferase</keyword>
<sequence>MSLKLPRGLYGLIDDGVRPDLSVVDKARAALAGGAHVLQLRLEKTSDRLALPIIREVVAMAGQAVVIVNDRVDLAKLGGAQGVHLGADDVPIAAAREFLGPEFLVGATCRSLEDLHAARAAGADHAGVGPIFTTTTKTVAHAPLGLETFAMIARASPLPVVGIAGVTLSNINQVARAGAWCAAVASGLLDAPDISDRAKALQAAFFA</sequence>
<organism evidence="13 14">
    <name type="scientific">Archangium gephyra</name>
    <dbReference type="NCBI Taxonomy" id="48"/>
    <lineage>
        <taxon>Bacteria</taxon>
        <taxon>Pseudomonadati</taxon>
        <taxon>Myxococcota</taxon>
        <taxon>Myxococcia</taxon>
        <taxon>Myxococcales</taxon>
        <taxon>Cystobacterineae</taxon>
        <taxon>Archangiaceae</taxon>
        <taxon>Archangium</taxon>
    </lineage>
</organism>
<keyword evidence="3 9" id="KW-0479">Metal-binding</keyword>
<reference evidence="13 14" key="1">
    <citation type="submission" date="2017-08" db="EMBL/GenBank/DDBJ databases">
        <title>Infants hospitalized years apart are colonized by the same room-sourced microbial strains.</title>
        <authorList>
            <person name="Brooks B."/>
            <person name="Olm M.R."/>
            <person name="Firek B.A."/>
            <person name="Baker R."/>
            <person name="Thomas B.C."/>
            <person name="Morowitz M.J."/>
            <person name="Banfield J.F."/>
        </authorList>
    </citation>
    <scope>NUCLEOTIDE SEQUENCE [LARGE SCALE GENOMIC DNA]</scope>
    <source>
        <strain evidence="13">S2_003_000_R2_14</strain>
    </source>
</reference>
<dbReference type="EMBL" id="QFQP01000004">
    <property type="protein sequence ID" value="PZR16126.1"/>
    <property type="molecule type" value="Genomic_DNA"/>
</dbReference>
<feature type="binding site" evidence="9">
    <location>
        <begin position="39"/>
        <end position="43"/>
    </location>
    <ligand>
        <name>4-amino-2-methyl-5-(diphosphooxymethyl)pyrimidine</name>
        <dbReference type="ChEBI" id="CHEBI:57841"/>
    </ligand>
</feature>
<evidence type="ECO:0000256" key="2">
    <source>
        <dbReference type="ARBA" id="ARBA00022679"/>
    </source>
</evidence>
<comment type="function">
    <text evidence="9">Condenses 4-methyl-5-(beta-hydroxyethyl)thiazole monophosphate (THZ-P) and 2-methyl-4-amino-5-hydroxymethyl pyrimidine pyrophosphate (HMP-PP) to form thiamine monophosphate (TMP).</text>
</comment>
<accession>A0A2W5TUP8</accession>
<feature type="binding site" evidence="9">
    <location>
        <position position="69"/>
    </location>
    <ligand>
        <name>4-amino-2-methyl-5-(diphosphooxymethyl)pyrimidine</name>
        <dbReference type="ChEBI" id="CHEBI:57841"/>
    </ligand>
</feature>
<keyword evidence="4 9" id="KW-0460">Magnesium</keyword>
<dbReference type="PANTHER" id="PTHR20857:SF15">
    <property type="entry name" value="THIAMINE-PHOSPHATE SYNTHASE"/>
    <property type="match status" value="1"/>
</dbReference>
<comment type="cofactor">
    <cofactor evidence="9">
        <name>Mg(2+)</name>
        <dbReference type="ChEBI" id="CHEBI:18420"/>
    </cofactor>
    <text evidence="9">Binds 1 Mg(2+) ion per subunit.</text>
</comment>
<evidence type="ECO:0000256" key="8">
    <source>
        <dbReference type="ARBA" id="ARBA00047883"/>
    </source>
</evidence>
<dbReference type="InterPro" id="IPR013785">
    <property type="entry name" value="Aldolase_TIM"/>
</dbReference>
<feature type="binding site" evidence="9">
    <location>
        <position position="165"/>
    </location>
    <ligand>
        <name>2-[(2R,5Z)-2-carboxy-4-methylthiazol-5(2H)-ylidene]ethyl phosphate</name>
        <dbReference type="ChEBI" id="CHEBI:62899"/>
    </ligand>
</feature>
<evidence type="ECO:0000313" key="14">
    <source>
        <dbReference type="Proteomes" id="UP000249061"/>
    </source>
</evidence>
<dbReference type="GO" id="GO:0000287">
    <property type="term" value="F:magnesium ion binding"/>
    <property type="evidence" value="ECO:0007669"/>
    <property type="project" value="UniProtKB-UniRule"/>
</dbReference>
<dbReference type="NCBIfam" id="TIGR00693">
    <property type="entry name" value="thiE"/>
    <property type="match status" value="1"/>
</dbReference>
<dbReference type="SUPFAM" id="SSF51391">
    <property type="entry name" value="Thiamin phosphate synthase"/>
    <property type="match status" value="1"/>
</dbReference>
<dbReference type="Proteomes" id="UP000249061">
    <property type="component" value="Unassembled WGS sequence"/>
</dbReference>
<comment type="catalytic activity">
    <reaction evidence="7 9 10">
        <text>2-(2-carboxy-4-methylthiazol-5-yl)ethyl phosphate + 4-amino-2-methyl-5-(diphosphooxymethyl)pyrimidine + 2 H(+) = thiamine phosphate + CO2 + diphosphate</text>
        <dbReference type="Rhea" id="RHEA:47848"/>
        <dbReference type="ChEBI" id="CHEBI:15378"/>
        <dbReference type="ChEBI" id="CHEBI:16526"/>
        <dbReference type="ChEBI" id="CHEBI:33019"/>
        <dbReference type="ChEBI" id="CHEBI:37575"/>
        <dbReference type="ChEBI" id="CHEBI:57841"/>
        <dbReference type="ChEBI" id="CHEBI:62890"/>
        <dbReference type="EC" id="2.5.1.3"/>
    </reaction>
</comment>
<comment type="caution">
    <text evidence="9">Lacks conserved residue(s) required for the propagation of feature annotation.</text>
</comment>
<dbReference type="HAMAP" id="MF_00097">
    <property type="entry name" value="TMP_synthase"/>
    <property type="match status" value="1"/>
</dbReference>
<feature type="binding site" evidence="9">
    <location>
        <position position="89"/>
    </location>
    <ligand>
        <name>Mg(2+)</name>
        <dbReference type="ChEBI" id="CHEBI:18420"/>
    </ligand>
</feature>
<feature type="binding site" evidence="9">
    <location>
        <position position="108"/>
    </location>
    <ligand>
        <name>4-amino-2-methyl-5-(diphosphooxymethyl)pyrimidine</name>
        <dbReference type="ChEBI" id="CHEBI:57841"/>
    </ligand>
</feature>
<comment type="similarity">
    <text evidence="9 10">Belongs to the thiamine-phosphate synthase family.</text>
</comment>
<dbReference type="GO" id="GO:0005737">
    <property type="term" value="C:cytoplasm"/>
    <property type="evidence" value="ECO:0007669"/>
    <property type="project" value="TreeGrafter"/>
</dbReference>
<comment type="pathway">
    <text evidence="1 9 11">Cofactor biosynthesis; thiamine diphosphate biosynthesis; thiamine phosphate from 4-amino-2-methyl-5-diphosphomethylpyrimidine and 4-methyl-5-(2-phosphoethyl)-thiazole: step 1/1.</text>
</comment>
<dbReference type="Gene3D" id="3.20.20.70">
    <property type="entry name" value="Aldolase class I"/>
    <property type="match status" value="1"/>
</dbReference>